<accession>A0ABP0WVL3</accession>
<feature type="domain" description="Endonuclease/exonuclease/phosphatase" evidence="1">
    <location>
        <begin position="4"/>
        <end position="144"/>
    </location>
</feature>
<keyword evidence="3" id="KW-1185">Reference proteome</keyword>
<dbReference type="InterPro" id="IPR005135">
    <property type="entry name" value="Endo/exonuclease/phosphatase"/>
</dbReference>
<reference evidence="2 3" key="1">
    <citation type="submission" date="2024-02" db="EMBL/GenBank/DDBJ databases">
        <authorList>
            <consortium name="ELIXIR-Norway"/>
            <consortium name="Elixir Norway"/>
        </authorList>
    </citation>
    <scope>NUCLEOTIDE SEQUENCE [LARGE SCALE GENOMIC DNA]</scope>
</reference>
<evidence type="ECO:0000313" key="3">
    <source>
        <dbReference type="Proteomes" id="UP001497444"/>
    </source>
</evidence>
<dbReference type="InterPro" id="IPR036691">
    <property type="entry name" value="Endo/exonu/phosph_ase_sf"/>
</dbReference>
<proteinExistence type="predicted"/>
<name>A0ABP0WVL3_9BRYO</name>
<protein>
    <recommendedName>
        <fullName evidence="1">Endonuclease/exonuclease/phosphatase domain-containing protein</fullName>
    </recommendedName>
</protein>
<dbReference type="EMBL" id="OZ020097">
    <property type="protein sequence ID" value="CAK9269412.1"/>
    <property type="molecule type" value="Genomic_DNA"/>
</dbReference>
<dbReference type="SUPFAM" id="SSF56219">
    <property type="entry name" value="DNase I-like"/>
    <property type="match status" value="1"/>
</dbReference>
<gene>
    <name evidence="2" type="ORF">CSSPJE1EN1_LOCUS14890</name>
</gene>
<sequence length="147" mass="16272">MKSNKAKPKQIKAWLGSLANPPQIVLIQEHHLGELDMRNPARGVEFLQGEALWNEGIPVGRSQRTRAGTAILVNKSIAPYIVEHGILEAGRAQFISLQPPGEGTLTIINVYAPTLSTDRTQLWRKVEQVNLTGDHYILGGDLNYQEP</sequence>
<evidence type="ECO:0000259" key="1">
    <source>
        <dbReference type="Pfam" id="PF03372"/>
    </source>
</evidence>
<dbReference type="Proteomes" id="UP001497444">
    <property type="component" value="Chromosome 2"/>
</dbReference>
<evidence type="ECO:0000313" key="2">
    <source>
        <dbReference type="EMBL" id="CAK9269412.1"/>
    </source>
</evidence>
<organism evidence="2 3">
    <name type="scientific">Sphagnum jensenii</name>
    <dbReference type="NCBI Taxonomy" id="128206"/>
    <lineage>
        <taxon>Eukaryota</taxon>
        <taxon>Viridiplantae</taxon>
        <taxon>Streptophyta</taxon>
        <taxon>Embryophyta</taxon>
        <taxon>Bryophyta</taxon>
        <taxon>Sphagnophytina</taxon>
        <taxon>Sphagnopsida</taxon>
        <taxon>Sphagnales</taxon>
        <taxon>Sphagnaceae</taxon>
        <taxon>Sphagnum</taxon>
    </lineage>
</organism>
<dbReference type="Gene3D" id="3.60.10.10">
    <property type="entry name" value="Endonuclease/exonuclease/phosphatase"/>
    <property type="match status" value="1"/>
</dbReference>
<dbReference type="Pfam" id="PF03372">
    <property type="entry name" value="Exo_endo_phos"/>
    <property type="match status" value="1"/>
</dbReference>